<keyword evidence="2" id="KW-1185">Reference proteome</keyword>
<reference evidence="1 2" key="1">
    <citation type="submission" date="2023-09" db="EMBL/GenBank/DDBJ databases">
        <title>Complete genome of Streptomyces roseicoloratus T14.</title>
        <authorList>
            <person name="Bashizi T."/>
            <person name="Kim M.-J."/>
            <person name="Lee G."/>
            <person name="Tagele S.B."/>
            <person name="Shin J.-H."/>
        </authorList>
    </citation>
    <scope>NUCLEOTIDE SEQUENCE [LARGE SCALE GENOMIC DNA]</scope>
    <source>
        <strain evidence="1 2">T14</strain>
    </source>
</reference>
<protein>
    <submittedName>
        <fullName evidence="1">Uncharacterized protein</fullName>
    </submittedName>
</protein>
<gene>
    <name evidence="1" type="ORF">RGF97_29955</name>
</gene>
<organism evidence="1 2">
    <name type="scientific">Streptomyces roseicoloratus</name>
    <dbReference type="NCBI Taxonomy" id="2508722"/>
    <lineage>
        <taxon>Bacteria</taxon>
        <taxon>Bacillati</taxon>
        <taxon>Actinomycetota</taxon>
        <taxon>Actinomycetes</taxon>
        <taxon>Kitasatosporales</taxon>
        <taxon>Streptomycetaceae</taxon>
        <taxon>Streptomyces</taxon>
    </lineage>
</organism>
<name>A0ABY9S2N4_9ACTN</name>
<accession>A0ABY9S2N4</accession>
<proteinExistence type="predicted"/>
<evidence type="ECO:0000313" key="1">
    <source>
        <dbReference type="EMBL" id="WMX48178.1"/>
    </source>
</evidence>
<sequence>MVAWLRPRPGDWDPYLVTAGLGVLAEAREDSPEWPFEGKILARGTVQLLRLYERLAPVIGVREAVLAVLAATPMLVHPVTIDGTTLNGGTWILDRLRALFLVPPVEETDDAGASGDDQPAT</sequence>
<dbReference type="RefSeq" id="WP_309549762.1">
    <property type="nucleotide sequence ID" value="NZ_CP133762.1"/>
</dbReference>
<evidence type="ECO:0000313" key="2">
    <source>
        <dbReference type="Proteomes" id="UP001250858"/>
    </source>
</evidence>
<dbReference type="EMBL" id="CP133762">
    <property type="protein sequence ID" value="WMX48178.1"/>
    <property type="molecule type" value="Genomic_DNA"/>
</dbReference>
<dbReference type="Proteomes" id="UP001250858">
    <property type="component" value="Chromosome"/>
</dbReference>